<dbReference type="InterPro" id="IPR003796">
    <property type="entry name" value="RNR_NrdR-like"/>
</dbReference>
<evidence type="ECO:0000259" key="9">
    <source>
        <dbReference type="PROSITE" id="PS51161"/>
    </source>
</evidence>
<keyword evidence="5 8" id="KW-0805">Transcription regulation</keyword>
<dbReference type="HAMAP" id="MF_00440">
    <property type="entry name" value="NrdR"/>
    <property type="match status" value="1"/>
</dbReference>
<evidence type="ECO:0000256" key="7">
    <source>
        <dbReference type="ARBA" id="ARBA00023163"/>
    </source>
</evidence>
<keyword evidence="8" id="KW-0479">Metal-binding</keyword>
<feature type="zinc finger region" evidence="8">
    <location>
        <begin position="3"/>
        <end position="34"/>
    </location>
</feature>
<gene>
    <name evidence="8 10" type="primary">nrdR</name>
    <name evidence="10" type="ORF">WI372_06610</name>
</gene>
<keyword evidence="4 8" id="KW-0067">ATP-binding</keyword>
<accession>A0ABU9E7E1</accession>
<feature type="domain" description="ATP-cone" evidence="9">
    <location>
        <begin position="49"/>
        <end position="139"/>
    </location>
</feature>
<comment type="function">
    <text evidence="8">Negatively regulates transcription of bacterial ribonucleotide reductase nrd genes and operons by binding to NrdR-boxes.</text>
</comment>
<keyword evidence="11" id="KW-1185">Reference proteome</keyword>
<evidence type="ECO:0000313" key="11">
    <source>
        <dbReference type="Proteomes" id="UP001484239"/>
    </source>
</evidence>
<dbReference type="Pfam" id="PF22811">
    <property type="entry name" value="Zn_ribbon_NrdR"/>
    <property type="match status" value="1"/>
</dbReference>
<dbReference type="PROSITE" id="PS51161">
    <property type="entry name" value="ATP_CONE"/>
    <property type="match status" value="1"/>
</dbReference>
<dbReference type="Proteomes" id="UP001484239">
    <property type="component" value="Unassembled WGS sequence"/>
</dbReference>
<evidence type="ECO:0000256" key="1">
    <source>
        <dbReference type="ARBA" id="ARBA00022491"/>
    </source>
</evidence>
<comment type="cofactor">
    <cofactor evidence="8">
        <name>Zn(2+)</name>
        <dbReference type="ChEBI" id="CHEBI:29105"/>
    </cofactor>
    <text evidence="8">Binds 1 zinc ion.</text>
</comment>
<dbReference type="EMBL" id="JBBHLI010000003">
    <property type="protein sequence ID" value="MEK9500643.1"/>
    <property type="molecule type" value="Genomic_DNA"/>
</dbReference>
<dbReference type="Pfam" id="PF03477">
    <property type="entry name" value="ATP-cone"/>
    <property type="match status" value="1"/>
</dbReference>
<evidence type="ECO:0000256" key="2">
    <source>
        <dbReference type="ARBA" id="ARBA00022741"/>
    </source>
</evidence>
<dbReference type="RefSeq" id="WP_405280028.1">
    <property type="nucleotide sequence ID" value="NZ_CP144380.1"/>
</dbReference>
<protein>
    <recommendedName>
        <fullName evidence="8">Transcriptional repressor NrdR</fullName>
    </recommendedName>
</protein>
<keyword evidence="7 8" id="KW-0804">Transcription</keyword>
<sequence>MRCPECDAAENRVVDTRTSRGGRAVRRRRECLVCETRFTTYEYVEERPVQVLKRDGSAEEFDREKLLRSLKIACAKRPVSPARMERIAEMVDETIARSAGVEVPSERIGELVMDALRPLDRVAYVRYASVYRNFQDIGEFTDFVDEMTHRQQQELQARNQVELPFG</sequence>
<evidence type="ECO:0000313" key="10">
    <source>
        <dbReference type="EMBL" id="MEK9500643.1"/>
    </source>
</evidence>
<keyword evidence="6 8" id="KW-0238">DNA-binding</keyword>
<evidence type="ECO:0000256" key="8">
    <source>
        <dbReference type="HAMAP-Rule" id="MF_00440"/>
    </source>
</evidence>
<proteinExistence type="inferred from homology"/>
<keyword evidence="2 8" id="KW-0547">Nucleotide-binding</keyword>
<keyword evidence="3 8" id="KW-0863">Zinc-finger</keyword>
<comment type="similarity">
    <text evidence="8">Belongs to the NrdR family.</text>
</comment>
<organism evidence="10 11">
    <name type="scientific">Gaopeijia maritima</name>
    <dbReference type="NCBI Taxonomy" id="3119007"/>
    <lineage>
        <taxon>Bacteria</taxon>
        <taxon>Pseudomonadati</taxon>
        <taxon>Gemmatimonadota</taxon>
        <taxon>Longimicrobiia</taxon>
        <taxon>Gaopeijiales</taxon>
        <taxon>Gaopeijiaceae</taxon>
        <taxon>Gaopeijia</taxon>
    </lineage>
</organism>
<evidence type="ECO:0000256" key="6">
    <source>
        <dbReference type="ARBA" id="ARBA00023125"/>
    </source>
</evidence>
<dbReference type="NCBIfam" id="TIGR00244">
    <property type="entry name" value="transcriptional regulator NrdR"/>
    <property type="match status" value="1"/>
</dbReference>
<reference evidence="10 11" key="1">
    <citation type="submission" date="2024-02" db="EMBL/GenBank/DDBJ databases">
        <title>A novel Gemmatimonadota bacterium.</title>
        <authorList>
            <person name="Du Z.-J."/>
            <person name="Ye Y.-Q."/>
        </authorList>
    </citation>
    <scope>NUCLEOTIDE SEQUENCE [LARGE SCALE GENOMIC DNA]</scope>
    <source>
        <strain evidence="10 11">DH-20</strain>
    </source>
</reference>
<evidence type="ECO:0000256" key="3">
    <source>
        <dbReference type="ARBA" id="ARBA00022771"/>
    </source>
</evidence>
<comment type="caution">
    <text evidence="10">The sequence shown here is derived from an EMBL/GenBank/DDBJ whole genome shotgun (WGS) entry which is preliminary data.</text>
</comment>
<dbReference type="PANTHER" id="PTHR30455:SF2">
    <property type="entry name" value="TRANSCRIPTIONAL REPRESSOR NRDR"/>
    <property type="match status" value="1"/>
</dbReference>
<dbReference type="InterPro" id="IPR055173">
    <property type="entry name" value="NrdR-like_N"/>
</dbReference>
<name>A0ABU9E7E1_9BACT</name>
<evidence type="ECO:0000256" key="5">
    <source>
        <dbReference type="ARBA" id="ARBA00023015"/>
    </source>
</evidence>
<dbReference type="InterPro" id="IPR005144">
    <property type="entry name" value="ATP-cone_dom"/>
</dbReference>
<keyword evidence="8" id="KW-0862">Zinc</keyword>
<keyword evidence="1 8" id="KW-0678">Repressor</keyword>
<dbReference type="PANTHER" id="PTHR30455">
    <property type="entry name" value="TRANSCRIPTIONAL REPRESSOR NRDR"/>
    <property type="match status" value="1"/>
</dbReference>
<evidence type="ECO:0000256" key="4">
    <source>
        <dbReference type="ARBA" id="ARBA00022840"/>
    </source>
</evidence>